<feature type="transmembrane region" description="Helical" evidence="10">
    <location>
        <begin position="140"/>
        <end position="159"/>
    </location>
</feature>
<keyword evidence="5 10" id="KW-1133">Transmembrane helix</keyword>
<dbReference type="AlphaFoldDB" id="A0A399EWD4"/>
<sequence length="188" mass="20148">MDGLLLALAYLIGSLNLAIVVGRLRHLDIRRRDIAGASGVFRQLGPAWGIGVGLADIGRGVLVALLAQTASPEMRPWMGVALTTGHIWPLFFGFRGGGGLAPAFGYVLYLLPGPALVGLVLALAIGALHKLTHERLWPQVGWLPFGAIFGFAYVLALTWGEPGFAQVLLVIVPLVIRVLLVLSGRWWE</sequence>
<evidence type="ECO:0000256" key="10">
    <source>
        <dbReference type="SAM" id="Phobius"/>
    </source>
</evidence>
<dbReference type="InterPro" id="IPR003811">
    <property type="entry name" value="G3P_acylTferase_PlsY"/>
</dbReference>
<keyword evidence="12" id="KW-1185">Reference proteome</keyword>
<evidence type="ECO:0000256" key="4">
    <source>
        <dbReference type="ARBA" id="ARBA00022692"/>
    </source>
</evidence>
<proteinExistence type="predicted"/>
<feature type="transmembrane region" description="Helical" evidence="10">
    <location>
        <begin position="77"/>
        <end position="94"/>
    </location>
</feature>
<dbReference type="PANTHER" id="PTHR30309:SF0">
    <property type="entry name" value="GLYCEROL-3-PHOSPHATE ACYLTRANSFERASE-RELATED"/>
    <property type="match status" value="1"/>
</dbReference>
<keyword evidence="6" id="KW-0443">Lipid metabolism</keyword>
<dbReference type="Proteomes" id="UP000265341">
    <property type="component" value="Unassembled WGS sequence"/>
</dbReference>
<evidence type="ECO:0000256" key="5">
    <source>
        <dbReference type="ARBA" id="ARBA00022989"/>
    </source>
</evidence>
<keyword evidence="2" id="KW-0444">Lipid biosynthesis</keyword>
<dbReference type="EMBL" id="QWLA01000014">
    <property type="protein sequence ID" value="RIH87993.1"/>
    <property type="molecule type" value="Genomic_DNA"/>
</dbReference>
<evidence type="ECO:0000256" key="6">
    <source>
        <dbReference type="ARBA" id="ARBA00023098"/>
    </source>
</evidence>
<accession>A0A399EWD4</accession>
<evidence type="ECO:0000313" key="11">
    <source>
        <dbReference type="EMBL" id="RIH87993.1"/>
    </source>
</evidence>
<reference evidence="11 12" key="1">
    <citation type="submission" date="2018-08" db="EMBL/GenBank/DDBJ databases">
        <title>Meiothermus roseus NBRC 110900 genome sequencing project.</title>
        <authorList>
            <person name="Da Costa M.S."/>
            <person name="Albuquerque L."/>
            <person name="Raposo P."/>
            <person name="Froufe H.J.C."/>
            <person name="Barroso C.S."/>
            <person name="Egas C."/>
        </authorList>
    </citation>
    <scope>NUCLEOTIDE SEQUENCE [LARGE SCALE GENOMIC DNA]</scope>
    <source>
        <strain evidence="11 12">NBRC 110900</strain>
    </source>
</reference>
<dbReference type="PANTHER" id="PTHR30309">
    <property type="entry name" value="INNER MEMBRANE PROTEIN YGIH"/>
    <property type="match status" value="1"/>
</dbReference>
<feature type="transmembrane region" description="Helical" evidence="10">
    <location>
        <begin position="106"/>
        <end position="128"/>
    </location>
</feature>
<dbReference type="GO" id="GO:0043772">
    <property type="term" value="F:acyl-phosphate glycerol-3-phosphate acyltransferase activity"/>
    <property type="evidence" value="ECO:0007669"/>
    <property type="project" value="InterPro"/>
</dbReference>
<keyword evidence="1" id="KW-1003">Cell membrane</keyword>
<dbReference type="GO" id="GO:0008654">
    <property type="term" value="P:phospholipid biosynthetic process"/>
    <property type="evidence" value="ECO:0007669"/>
    <property type="project" value="UniProtKB-KW"/>
</dbReference>
<evidence type="ECO:0000313" key="12">
    <source>
        <dbReference type="Proteomes" id="UP000265341"/>
    </source>
</evidence>
<protein>
    <submittedName>
        <fullName evidence="11">Glycerol-3-phosphate acyltransferase</fullName>
        <ecNumber evidence="11">2.3.1.-</ecNumber>
    </submittedName>
</protein>
<dbReference type="Pfam" id="PF02660">
    <property type="entry name" value="G3P_acyltransf"/>
    <property type="match status" value="1"/>
</dbReference>
<dbReference type="SMART" id="SM01207">
    <property type="entry name" value="G3P_acyltransf"/>
    <property type="match status" value="1"/>
</dbReference>
<keyword evidence="11" id="KW-0012">Acyltransferase</keyword>
<feature type="transmembrane region" description="Helical" evidence="10">
    <location>
        <begin position="165"/>
        <end position="187"/>
    </location>
</feature>
<keyword evidence="3 11" id="KW-0808">Transferase</keyword>
<keyword evidence="4 10" id="KW-0812">Transmembrane</keyword>
<evidence type="ECO:0000256" key="8">
    <source>
        <dbReference type="ARBA" id="ARBA00023209"/>
    </source>
</evidence>
<comment type="caution">
    <text evidence="11">The sequence shown here is derived from an EMBL/GenBank/DDBJ whole genome shotgun (WGS) entry which is preliminary data.</text>
</comment>
<dbReference type="RefSeq" id="WP_119276389.1">
    <property type="nucleotide sequence ID" value="NZ_QWLA01000014.1"/>
</dbReference>
<dbReference type="GO" id="GO:0005886">
    <property type="term" value="C:plasma membrane"/>
    <property type="evidence" value="ECO:0007669"/>
    <property type="project" value="InterPro"/>
</dbReference>
<name>A0A399EWD4_9DEIN</name>
<evidence type="ECO:0000256" key="7">
    <source>
        <dbReference type="ARBA" id="ARBA00023136"/>
    </source>
</evidence>
<evidence type="ECO:0000256" key="3">
    <source>
        <dbReference type="ARBA" id="ARBA00022679"/>
    </source>
</evidence>
<evidence type="ECO:0000256" key="2">
    <source>
        <dbReference type="ARBA" id="ARBA00022516"/>
    </source>
</evidence>
<keyword evidence="7 10" id="KW-0472">Membrane</keyword>
<keyword evidence="9" id="KW-1208">Phospholipid metabolism</keyword>
<gene>
    <name evidence="11" type="primary">plsY_1</name>
    <name evidence="11" type="ORF">Mrose_01060</name>
</gene>
<keyword evidence="8" id="KW-0594">Phospholipid biosynthesis</keyword>
<dbReference type="EC" id="2.3.1.-" evidence="11"/>
<dbReference type="OrthoDB" id="9777124at2"/>
<evidence type="ECO:0000256" key="9">
    <source>
        <dbReference type="ARBA" id="ARBA00023264"/>
    </source>
</evidence>
<organism evidence="11 12">
    <name type="scientific">Calidithermus roseus</name>
    <dbReference type="NCBI Taxonomy" id="1644118"/>
    <lineage>
        <taxon>Bacteria</taxon>
        <taxon>Thermotogati</taxon>
        <taxon>Deinococcota</taxon>
        <taxon>Deinococci</taxon>
        <taxon>Thermales</taxon>
        <taxon>Thermaceae</taxon>
        <taxon>Calidithermus</taxon>
    </lineage>
</organism>
<evidence type="ECO:0000256" key="1">
    <source>
        <dbReference type="ARBA" id="ARBA00022475"/>
    </source>
</evidence>
<feature type="transmembrane region" description="Helical" evidence="10">
    <location>
        <begin position="6"/>
        <end position="24"/>
    </location>
</feature>